<keyword evidence="4 7" id="KW-0863">Zinc-finger</keyword>
<keyword evidence="3" id="KW-0479">Metal-binding</keyword>
<dbReference type="Pfam" id="PF01412">
    <property type="entry name" value="ArfGap"/>
    <property type="match status" value="1"/>
</dbReference>
<evidence type="ECO:0000313" key="10">
    <source>
        <dbReference type="EMBL" id="GAQ81606.1"/>
    </source>
</evidence>
<dbReference type="FunFam" id="1.10.220.150:FF:000012">
    <property type="entry name" value="ADP-ribosylation factor GTPase-activating protein AGD10"/>
    <property type="match status" value="1"/>
</dbReference>
<dbReference type="GO" id="GO:0008270">
    <property type="term" value="F:zinc ion binding"/>
    <property type="evidence" value="ECO:0007669"/>
    <property type="project" value="UniProtKB-KW"/>
</dbReference>
<evidence type="ECO:0000256" key="2">
    <source>
        <dbReference type="ARBA" id="ARBA00022553"/>
    </source>
</evidence>
<evidence type="ECO:0000256" key="8">
    <source>
        <dbReference type="SAM" id="MobiDB-lite"/>
    </source>
</evidence>
<dbReference type="PRINTS" id="PR00405">
    <property type="entry name" value="REVINTRACTNG"/>
</dbReference>
<feature type="compositionally biased region" description="Gly residues" evidence="8">
    <location>
        <begin position="348"/>
        <end position="361"/>
    </location>
</feature>
<evidence type="ECO:0000256" key="3">
    <source>
        <dbReference type="ARBA" id="ARBA00022723"/>
    </source>
</evidence>
<feature type="domain" description="Arf-GAP" evidence="9">
    <location>
        <begin position="15"/>
        <end position="120"/>
    </location>
</feature>
<dbReference type="InterPro" id="IPR038508">
    <property type="entry name" value="ArfGAP_dom_sf"/>
</dbReference>
<dbReference type="InterPro" id="IPR037278">
    <property type="entry name" value="ARFGAP/RecO"/>
</dbReference>
<organism evidence="10 11">
    <name type="scientific">Klebsormidium nitens</name>
    <name type="common">Green alga</name>
    <name type="synonym">Ulothrix nitens</name>
    <dbReference type="NCBI Taxonomy" id="105231"/>
    <lineage>
        <taxon>Eukaryota</taxon>
        <taxon>Viridiplantae</taxon>
        <taxon>Streptophyta</taxon>
        <taxon>Klebsormidiophyceae</taxon>
        <taxon>Klebsormidiales</taxon>
        <taxon>Klebsormidiaceae</taxon>
        <taxon>Klebsormidium</taxon>
    </lineage>
</organism>
<evidence type="ECO:0000256" key="1">
    <source>
        <dbReference type="ARBA" id="ARBA00022468"/>
    </source>
</evidence>
<dbReference type="Proteomes" id="UP000054558">
    <property type="component" value="Unassembled WGS sequence"/>
</dbReference>
<dbReference type="SMART" id="SM00105">
    <property type="entry name" value="ArfGap"/>
    <property type="match status" value="1"/>
</dbReference>
<dbReference type="GO" id="GO:0005096">
    <property type="term" value="F:GTPase activator activity"/>
    <property type="evidence" value="ECO:0007669"/>
    <property type="project" value="UniProtKB-KW"/>
</dbReference>
<evidence type="ECO:0000256" key="4">
    <source>
        <dbReference type="ARBA" id="ARBA00022771"/>
    </source>
</evidence>
<proteinExistence type="predicted"/>
<sequence length="421" mass="44442">MAAASAQEPELLERDSLFRKLRAKSENKMCFDCNAKNPTWASVTYGVFICLDCSAMHRSLGVHVSFVRSTSLDSWNQDQLKTMAFGGNGRARVFFKQHGWTDGGKIEQKYTSRAADLYRQLLAKEVVRSSVVAPSSAPFLGATASAEASAPVEEAVDSQDNKADAAPEEAPSQTPEVPKAVSPRVSNITRKGPAVTRRLAGAKPGGGLGVKKLSAKVNDSLFDQKPTEIPVPAVSASIDTSSSINGSSRFGYGDSGSGSHIAPPTTGGDFFSDFTSGPGAKRSSGTSKKPEVPSEDAVAQKRFANAKSISSAQFFGNENQANSRETEVRLQRFANSSSISSADFYDDGTGGAGGSGNGSGSGSRNQGMDSSLDMTASELMSKLTVQARQDMGQLKNMAGAASRKFSNLAQSFVADLQDRIR</sequence>
<feature type="region of interest" description="Disordered" evidence="8">
    <location>
        <begin position="249"/>
        <end position="297"/>
    </location>
</feature>
<evidence type="ECO:0000256" key="7">
    <source>
        <dbReference type="PROSITE-ProRule" id="PRU00288"/>
    </source>
</evidence>
<protein>
    <submittedName>
        <fullName evidence="10">ADP-ribosylation factor GTPase-activating protein</fullName>
    </submittedName>
</protein>
<feature type="region of interest" description="Disordered" evidence="8">
    <location>
        <begin position="150"/>
        <end position="208"/>
    </location>
</feature>
<gene>
    <name evidence="10" type="ORF">KFL_000850220</name>
</gene>
<reference evidence="10 11" key="1">
    <citation type="journal article" date="2014" name="Nat. Commun.">
        <title>Klebsormidium flaccidum genome reveals primary factors for plant terrestrial adaptation.</title>
        <authorList>
            <person name="Hori K."/>
            <person name="Maruyama F."/>
            <person name="Fujisawa T."/>
            <person name="Togashi T."/>
            <person name="Yamamoto N."/>
            <person name="Seo M."/>
            <person name="Sato S."/>
            <person name="Yamada T."/>
            <person name="Mori H."/>
            <person name="Tajima N."/>
            <person name="Moriyama T."/>
            <person name="Ikeuchi M."/>
            <person name="Watanabe M."/>
            <person name="Wada H."/>
            <person name="Kobayashi K."/>
            <person name="Saito M."/>
            <person name="Masuda T."/>
            <person name="Sasaki-Sekimoto Y."/>
            <person name="Mashiguchi K."/>
            <person name="Awai K."/>
            <person name="Shimojima M."/>
            <person name="Masuda S."/>
            <person name="Iwai M."/>
            <person name="Nobusawa T."/>
            <person name="Narise T."/>
            <person name="Kondo S."/>
            <person name="Saito H."/>
            <person name="Sato R."/>
            <person name="Murakawa M."/>
            <person name="Ihara Y."/>
            <person name="Oshima-Yamada Y."/>
            <person name="Ohtaka K."/>
            <person name="Satoh M."/>
            <person name="Sonobe K."/>
            <person name="Ishii M."/>
            <person name="Ohtani R."/>
            <person name="Kanamori-Sato M."/>
            <person name="Honoki R."/>
            <person name="Miyazaki D."/>
            <person name="Mochizuki H."/>
            <person name="Umetsu J."/>
            <person name="Higashi K."/>
            <person name="Shibata D."/>
            <person name="Kamiya Y."/>
            <person name="Sato N."/>
            <person name="Nakamura Y."/>
            <person name="Tabata S."/>
            <person name="Ida S."/>
            <person name="Kurokawa K."/>
            <person name="Ohta H."/>
        </authorList>
    </citation>
    <scope>NUCLEOTIDE SEQUENCE [LARGE SCALE GENOMIC DNA]</scope>
    <source>
        <strain evidence="10 11">NIES-2285</strain>
    </source>
</reference>
<evidence type="ECO:0000256" key="6">
    <source>
        <dbReference type="ARBA" id="ARBA00022990"/>
    </source>
</evidence>
<keyword evidence="2" id="KW-0597">Phosphoprotein</keyword>
<dbReference type="InterPro" id="IPR001164">
    <property type="entry name" value="ArfGAP_dom"/>
</dbReference>
<dbReference type="PANTHER" id="PTHR45686:SF4">
    <property type="entry name" value="ADP-RIBOSYLATION FACTOR GTPASE ACTIVATING PROTEIN 3, ISOFORM H"/>
    <property type="match status" value="1"/>
</dbReference>
<dbReference type="GO" id="GO:0048205">
    <property type="term" value="P:COPI coating of Golgi vesicle"/>
    <property type="evidence" value="ECO:0000318"/>
    <property type="project" value="GO_Central"/>
</dbReference>
<dbReference type="SUPFAM" id="SSF57863">
    <property type="entry name" value="ArfGap/RecO-like zinc finger"/>
    <property type="match status" value="1"/>
</dbReference>
<dbReference type="PANTHER" id="PTHR45686">
    <property type="entry name" value="ADP-RIBOSYLATION FACTOR GTPASE ACTIVATING PROTEIN 3, ISOFORM H-RELATED"/>
    <property type="match status" value="1"/>
</dbReference>
<dbReference type="OMA" id="PANQVCF"/>
<keyword evidence="11" id="KW-1185">Reference proteome</keyword>
<dbReference type="Gene3D" id="1.10.220.150">
    <property type="entry name" value="Arf GTPase activating protein"/>
    <property type="match status" value="1"/>
</dbReference>
<accession>A0A1Y1HYJ6</accession>
<evidence type="ECO:0000259" key="9">
    <source>
        <dbReference type="PROSITE" id="PS50115"/>
    </source>
</evidence>
<keyword evidence="5" id="KW-0862">Zinc</keyword>
<dbReference type="AlphaFoldDB" id="A0A1Y1HYJ6"/>
<keyword evidence="1" id="KW-0343">GTPase activation</keyword>
<dbReference type="STRING" id="105231.A0A1Y1HYJ6"/>
<feature type="region of interest" description="Disordered" evidence="8">
    <location>
        <begin position="344"/>
        <end position="370"/>
    </location>
</feature>
<evidence type="ECO:0000313" key="11">
    <source>
        <dbReference type="Proteomes" id="UP000054558"/>
    </source>
</evidence>
<dbReference type="PROSITE" id="PS50115">
    <property type="entry name" value="ARFGAP"/>
    <property type="match status" value="1"/>
</dbReference>
<dbReference type="EMBL" id="DF237034">
    <property type="protein sequence ID" value="GAQ81606.1"/>
    <property type="molecule type" value="Genomic_DNA"/>
</dbReference>
<name>A0A1Y1HYJ6_KLENI</name>
<dbReference type="CDD" id="cd08831">
    <property type="entry name" value="ArfGap_ArfGap2_3_like"/>
    <property type="match status" value="1"/>
</dbReference>
<dbReference type="GO" id="GO:0000139">
    <property type="term" value="C:Golgi membrane"/>
    <property type="evidence" value="ECO:0007669"/>
    <property type="project" value="GOC"/>
</dbReference>
<dbReference type="OrthoDB" id="983479at2759"/>
<keyword evidence="6" id="KW-0007">Acetylation</keyword>
<evidence type="ECO:0000256" key="5">
    <source>
        <dbReference type="ARBA" id="ARBA00022833"/>
    </source>
</evidence>